<feature type="non-terminal residue" evidence="1">
    <location>
        <position position="1"/>
    </location>
</feature>
<name>A0A3M7T2R1_BRAPC</name>
<sequence length="74" mass="8333">VEWQCPLAHFSPHSPIETILYSLSKGKDELILFGGMELESQLNTLKAVNNDDLQHKVSKKMFILKPKGLHITSS</sequence>
<keyword evidence="2" id="KW-1185">Reference proteome</keyword>
<comment type="caution">
    <text evidence="1">The sequence shown here is derived from an EMBL/GenBank/DDBJ whole genome shotgun (WGS) entry which is preliminary data.</text>
</comment>
<dbReference type="EMBL" id="REGN01000383">
    <property type="protein sequence ID" value="RNA42323.1"/>
    <property type="molecule type" value="Genomic_DNA"/>
</dbReference>
<dbReference type="AlphaFoldDB" id="A0A3M7T2R1"/>
<evidence type="ECO:0000313" key="1">
    <source>
        <dbReference type="EMBL" id="RNA42323.1"/>
    </source>
</evidence>
<evidence type="ECO:0000313" key="2">
    <source>
        <dbReference type="Proteomes" id="UP000276133"/>
    </source>
</evidence>
<dbReference type="OrthoDB" id="9973021at2759"/>
<organism evidence="1 2">
    <name type="scientific">Brachionus plicatilis</name>
    <name type="common">Marine rotifer</name>
    <name type="synonym">Brachionus muelleri</name>
    <dbReference type="NCBI Taxonomy" id="10195"/>
    <lineage>
        <taxon>Eukaryota</taxon>
        <taxon>Metazoa</taxon>
        <taxon>Spiralia</taxon>
        <taxon>Gnathifera</taxon>
        <taxon>Rotifera</taxon>
        <taxon>Eurotatoria</taxon>
        <taxon>Monogononta</taxon>
        <taxon>Pseudotrocha</taxon>
        <taxon>Ploima</taxon>
        <taxon>Brachionidae</taxon>
        <taxon>Brachionus</taxon>
    </lineage>
</organism>
<reference evidence="1 2" key="1">
    <citation type="journal article" date="2018" name="Sci. Rep.">
        <title>Genomic signatures of local adaptation to the degree of environmental predictability in rotifers.</title>
        <authorList>
            <person name="Franch-Gras L."/>
            <person name="Hahn C."/>
            <person name="Garcia-Roger E.M."/>
            <person name="Carmona M.J."/>
            <person name="Serra M."/>
            <person name="Gomez A."/>
        </authorList>
    </citation>
    <scope>NUCLEOTIDE SEQUENCE [LARGE SCALE GENOMIC DNA]</scope>
    <source>
        <strain evidence="1">HYR1</strain>
    </source>
</reference>
<protein>
    <submittedName>
        <fullName evidence="1">Uncharacterized protein</fullName>
    </submittedName>
</protein>
<accession>A0A3M7T2R1</accession>
<gene>
    <name evidence="1" type="ORF">BpHYR1_022941</name>
</gene>
<proteinExistence type="predicted"/>
<dbReference type="Proteomes" id="UP000276133">
    <property type="component" value="Unassembled WGS sequence"/>
</dbReference>